<dbReference type="InterPro" id="IPR049874">
    <property type="entry name" value="ROK_cs"/>
</dbReference>
<dbReference type="InterPro" id="IPR043129">
    <property type="entry name" value="ATPase_NBD"/>
</dbReference>
<dbReference type="Pfam" id="PF00480">
    <property type="entry name" value="ROK"/>
    <property type="match status" value="1"/>
</dbReference>
<dbReference type="SUPFAM" id="SSF46785">
    <property type="entry name" value="Winged helix' DNA-binding domain"/>
    <property type="match status" value="1"/>
</dbReference>
<sequence>MAFVTESGFRHPNQRVVFRQIRLEGTITRRQLAQTTDLSFQTIANIVSELVDMELVVSDGLVNQSSGKRAESLKINPDGLYAVGILLGRSGFEANLIDLLGHSKRRIVRSLSSLQPDDTLRVIADVVRDLVTTTNVSRERFAGVGIASPGPIDFRIGAISQPPNFPGWSFVPLQQRLEDMLGCSVSLIKDSHAAALAEIWALNTDAPSSMLYVYISAGIGGALVIDNRLWSGFLGNAGEIGHVVVGDGPKCDCGRQGCLEACWSLDTAARKMQVTVEELINLLTNRVSPYWDDWINGVPLLARAVVDVVNVLEPEVVLIGGEYRSHICSELVSPLNDALQREGFVHNLRPIIVRLATVERAASIGAGLMELSSALTSVVGTKGVVGLEI</sequence>
<dbReference type="GO" id="GO:0042732">
    <property type="term" value="P:D-xylose metabolic process"/>
    <property type="evidence" value="ECO:0007669"/>
    <property type="project" value="UniProtKB-KW"/>
</dbReference>
<comment type="function">
    <text evidence="1">Transcriptional repressor of xylose-utilizing enzymes.</text>
</comment>
<evidence type="ECO:0000256" key="1">
    <source>
        <dbReference type="ARBA" id="ARBA00002486"/>
    </source>
</evidence>
<dbReference type="Proteomes" id="UP000242699">
    <property type="component" value="Unassembled WGS sequence"/>
</dbReference>
<evidence type="ECO:0008006" key="6">
    <source>
        <dbReference type="Google" id="ProtNLM"/>
    </source>
</evidence>
<dbReference type="InterPro" id="IPR036388">
    <property type="entry name" value="WH-like_DNA-bd_sf"/>
</dbReference>
<dbReference type="InterPro" id="IPR036390">
    <property type="entry name" value="WH_DNA-bd_sf"/>
</dbReference>
<dbReference type="PANTHER" id="PTHR18964:SF149">
    <property type="entry name" value="BIFUNCTIONAL UDP-N-ACETYLGLUCOSAMINE 2-EPIMERASE_N-ACETYLMANNOSAMINE KINASE"/>
    <property type="match status" value="1"/>
</dbReference>
<dbReference type="PANTHER" id="PTHR18964">
    <property type="entry name" value="ROK (REPRESSOR, ORF, KINASE) FAMILY"/>
    <property type="match status" value="1"/>
</dbReference>
<gene>
    <name evidence="4" type="ORF">C7B43_18770</name>
</gene>
<evidence type="ECO:0000256" key="3">
    <source>
        <dbReference type="ARBA" id="ARBA00022629"/>
    </source>
</evidence>
<dbReference type="InterPro" id="IPR000600">
    <property type="entry name" value="ROK"/>
</dbReference>
<comment type="caution">
    <text evidence="4">The sequence shown here is derived from an EMBL/GenBank/DDBJ whole genome shotgun (WGS) entry which is preliminary data.</text>
</comment>
<dbReference type="SUPFAM" id="SSF53067">
    <property type="entry name" value="Actin-like ATPase domain"/>
    <property type="match status" value="1"/>
</dbReference>
<dbReference type="EMBL" id="PXYT01000074">
    <property type="protein sequence ID" value="PSR24546.1"/>
    <property type="molecule type" value="Genomic_DNA"/>
</dbReference>
<evidence type="ECO:0000313" key="5">
    <source>
        <dbReference type="Proteomes" id="UP000242699"/>
    </source>
</evidence>
<evidence type="ECO:0000256" key="2">
    <source>
        <dbReference type="ARBA" id="ARBA00006479"/>
    </source>
</evidence>
<keyword evidence="3" id="KW-0119">Carbohydrate metabolism</keyword>
<protein>
    <recommendedName>
        <fullName evidence="6">ROK family transcriptional regulator</fullName>
    </recommendedName>
</protein>
<name>A0A2T2WQN5_9FIRM</name>
<reference evidence="4 5" key="1">
    <citation type="journal article" date="2014" name="BMC Genomics">
        <title>Comparison of environmental and isolate Sulfobacillus genomes reveals diverse carbon, sulfur, nitrogen, and hydrogen metabolisms.</title>
        <authorList>
            <person name="Justice N.B."/>
            <person name="Norman A."/>
            <person name="Brown C.T."/>
            <person name="Singh A."/>
            <person name="Thomas B.C."/>
            <person name="Banfield J.F."/>
        </authorList>
    </citation>
    <scope>NUCLEOTIDE SEQUENCE [LARGE SCALE GENOMIC DNA]</scope>
    <source>
        <strain evidence="4">AMDSBA1</strain>
    </source>
</reference>
<evidence type="ECO:0000313" key="4">
    <source>
        <dbReference type="EMBL" id="PSR24546.1"/>
    </source>
</evidence>
<dbReference type="Gene3D" id="1.10.10.10">
    <property type="entry name" value="Winged helix-like DNA-binding domain superfamily/Winged helix DNA-binding domain"/>
    <property type="match status" value="1"/>
</dbReference>
<proteinExistence type="inferred from homology"/>
<comment type="similarity">
    <text evidence="2">Belongs to the ROK (NagC/XylR) family.</text>
</comment>
<keyword evidence="3" id="KW-0859">Xylose metabolism</keyword>
<dbReference type="Gene3D" id="3.30.420.40">
    <property type="match status" value="2"/>
</dbReference>
<accession>A0A2T2WQN5</accession>
<organism evidence="4 5">
    <name type="scientific">Sulfobacillus benefaciens</name>
    <dbReference type="NCBI Taxonomy" id="453960"/>
    <lineage>
        <taxon>Bacteria</taxon>
        <taxon>Bacillati</taxon>
        <taxon>Bacillota</taxon>
        <taxon>Clostridia</taxon>
        <taxon>Eubacteriales</taxon>
        <taxon>Clostridiales Family XVII. Incertae Sedis</taxon>
        <taxon>Sulfobacillus</taxon>
    </lineage>
</organism>
<dbReference type="AlphaFoldDB" id="A0A2T2WQN5"/>
<dbReference type="PROSITE" id="PS01125">
    <property type="entry name" value="ROK"/>
    <property type="match status" value="1"/>
</dbReference>